<dbReference type="HOGENOM" id="CLU_654174_0_0_1"/>
<dbReference type="AlphaFoldDB" id="L2GW81"/>
<evidence type="ECO:0000313" key="2">
    <source>
        <dbReference type="EMBL" id="ELA47869.1"/>
    </source>
</evidence>
<proteinExistence type="predicted"/>
<dbReference type="InParanoid" id="L2GW81"/>
<name>L2GW81_VAVCU</name>
<feature type="region of interest" description="Disordered" evidence="1">
    <location>
        <begin position="259"/>
        <end position="333"/>
    </location>
</feature>
<dbReference type="GeneID" id="19878474"/>
<dbReference type="Proteomes" id="UP000011081">
    <property type="component" value="Unassembled WGS sequence"/>
</dbReference>
<protein>
    <submittedName>
        <fullName evidence="2">Uncharacterized protein</fullName>
    </submittedName>
</protein>
<dbReference type="OMA" id="KKYFIRP"/>
<dbReference type="VEuPathDB" id="MicrosporidiaDB:VCUG_00589"/>
<sequence length="420" mass="47250">MVKTSKVYGVKLRKREIFVASASEWHHSSTYTHETLLKIFSTIKDASDAIIAKMDESKIEKNHGLRRNVNFVIDMNLETEIVTRADDEGSKKYFIRPEKPFERDISELVDDKDFETELTEDEEEFLSGKVEIGGAEMQSTIATPDTRGNTAKGLKSASATAAENTVCEVRNVVDTYKADSIETKRVAAGDKCKTDVSESDLTMKKMSGVSTADNNRRIAQVNKYDVVSTLINHGIDGTGNATGRSDARIITSSEVMVNETSGKRGRAKIGTKKTQEIAADTSGSTGKSELRSQSVKDTQSMKKMNHKKKNEQSTAKKQRLVDDKQPRRNIFSNFQPKLLRTPTQEEINEYYTDYSIIKNPLRNIRSGNSPYVYYEITGKKELRKRMVIRLKGRKRSVKDELIGKFFVSGDMSDEGDDVKF</sequence>
<reference evidence="3" key="1">
    <citation type="submission" date="2011-03" db="EMBL/GenBank/DDBJ databases">
        <title>The genome sequence of Vavraia culicis strain floridensis.</title>
        <authorList>
            <consortium name="The Broad Institute Genome Sequencing Platform"/>
            <person name="Cuomo C."/>
            <person name="Becnel J."/>
            <person name="Sanscrainte N."/>
            <person name="Young S.K."/>
            <person name="Zeng Q."/>
            <person name="Gargeya S."/>
            <person name="Fitzgerald M."/>
            <person name="Haas B."/>
            <person name="Abouelleil A."/>
            <person name="Alvarado L."/>
            <person name="Arachchi H.M."/>
            <person name="Berlin A."/>
            <person name="Chapman S.B."/>
            <person name="Gearin G."/>
            <person name="Goldberg J."/>
            <person name="Griggs A."/>
            <person name="Gujja S."/>
            <person name="Hansen M."/>
            <person name="Heiman D."/>
            <person name="Howarth C."/>
            <person name="Larimer J."/>
            <person name="Lui A."/>
            <person name="MacDonald P.J.P."/>
            <person name="McCowen C."/>
            <person name="Montmayeur A."/>
            <person name="Murphy C."/>
            <person name="Neiman D."/>
            <person name="Pearson M."/>
            <person name="Priest M."/>
            <person name="Roberts A."/>
            <person name="Saif S."/>
            <person name="Shea T."/>
            <person name="Sisk P."/>
            <person name="Stolte C."/>
            <person name="Sykes S."/>
            <person name="Wortman J."/>
            <person name="Nusbaum C."/>
            <person name="Birren B."/>
        </authorList>
    </citation>
    <scope>NUCLEOTIDE SEQUENCE [LARGE SCALE GENOMIC DNA]</scope>
    <source>
        <strain evidence="3">floridensis</strain>
    </source>
</reference>
<dbReference type="RefSeq" id="XP_008073612.1">
    <property type="nucleotide sequence ID" value="XM_008075421.1"/>
</dbReference>
<feature type="compositionally biased region" description="Polar residues" evidence="1">
    <location>
        <begin position="281"/>
        <end position="302"/>
    </location>
</feature>
<accession>L2GW81</accession>
<dbReference type="OrthoDB" id="10465228at2759"/>
<organism evidence="2 3">
    <name type="scientific">Vavraia culicis (isolate floridensis)</name>
    <name type="common">Microsporidian parasite</name>
    <dbReference type="NCBI Taxonomy" id="948595"/>
    <lineage>
        <taxon>Eukaryota</taxon>
        <taxon>Fungi</taxon>
        <taxon>Fungi incertae sedis</taxon>
        <taxon>Microsporidia</taxon>
        <taxon>Pleistophoridae</taxon>
        <taxon>Vavraia</taxon>
    </lineage>
</organism>
<gene>
    <name evidence="2" type="ORF">VCUG_00589</name>
</gene>
<evidence type="ECO:0000313" key="3">
    <source>
        <dbReference type="Proteomes" id="UP000011081"/>
    </source>
</evidence>
<dbReference type="EMBL" id="GL877410">
    <property type="protein sequence ID" value="ELA47869.1"/>
    <property type="molecule type" value="Genomic_DNA"/>
</dbReference>
<keyword evidence="3" id="KW-1185">Reference proteome</keyword>
<evidence type="ECO:0000256" key="1">
    <source>
        <dbReference type="SAM" id="MobiDB-lite"/>
    </source>
</evidence>